<dbReference type="PANTHER" id="PTHR12992:SF24">
    <property type="entry name" value="PEROXISOMAL COENZYME A DIPHOSPHATASE NUDT7"/>
    <property type="match status" value="1"/>
</dbReference>
<evidence type="ECO:0000256" key="5">
    <source>
        <dbReference type="ARBA" id="ARBA00022801"/>
    </source>
</evidence>
<dbReference type="SUPFAM" id="SSF55811">
    <property type="entry name" value="Nudix"/>
    <property type="match status" value="1"/>
</dbReference>
<evidence type="ECO:0000313" key="10">
    <source>
        <dbReference type="Proteomes" id="UP000750334"/>
    </source>
</evidence>
<reference evidence="9 10" key="1">
    <citation type="submission" date="2020-11" db="EMBL/GenBank/DDBJ databases">
        <title>Kefir isolates.</title>
        <authorList>
            <person name="Marcisauskas S."/>
            <person name="Kim Y."/>
            <person name="Blasche S."/>
        </authorList>
    </citation>
    <scope>NUCLEOTIDE SEQUENCE [LARGE SCALE GENOMIC DNA]</scope>
    <source>
        <strain evidence="9 10">OG2</strain>
    </source>
</reference>
<evidence type="ECO:0000256" key="2">
    <source>
        <dbReference type="ARBA" id="ARBA00001946"/>
    </source>
</evidence>
<proteinExistence type="inferred from homology"/>
<evidence type="ECO:0000313" key="9">
    <source>
        <dbReference type="EMBL" id="KAG0660498.1"/>
    </source>
</evidence>
<comment type="similarity">
    <text evidence="3">Belongs to the Nudix hydrolase family. PCD1 subfamily.</text>
</comment>
<evidence type="ECO:0000256" key="4">
    <source>
        <dbReference type="ARBA" id="ARBA00022723"/>
    </source>
</evidence>
<comment type="cofactor">
    <cofactor evidence="1">
        <name>Mn(2+)</name>
        <dbReference type="ChEBI" id="CHEBI:29035"/>
    </cofactor>
</comment>
<dbReference type="GO" id="GO:0015938">
    <property type="term" value="P:coenzyme A catabolic process"/>
    <property type="evidence" value="ECO:0007669"/>
    <property type="project" value="TreeGrafter"/>
</dbReference>
<dbReference type="GO" id="GO:0010945">
    <property type="term" value="F:coenzyme A diphosphatase activity"/>
    <property type="evidence" value="ECO:0007669"/>
    <property type="project" value="InterPro"/>
</dbReference>
<name>A0A9P7B6B4_MAUEX</name>
<dbReference type="PROSITE" id="PS51462">
    <property type="entry name" value="NUDIX"/>
    <property type="match status" value="1"/>
</dbReference>
<keyword evidence="7" id="KW-0464">Manganese</keyword>
<feature type="domain" description="Nudix hydrolase" evidence="8">
    <location>
        <begin position="29"/>
        <end position="199"/>
    </location>
</feature>
<evidence type="ECO:0000256" key="1">
    <source>
        <dbReference type="ARBA" id="ARBA00001936"/>
    </source>
</evidence>
<dbReference type="Gene3D" id="3.90.79.10">
    <property type="entry name" value="Nucleoside Triphosphate Pyrophosphohydrolase"/>
    <property type="match status" value="1"/>
</dbReference>
<dbReference type="GO" id="GO:0000287">
    <property type="term" value="F:magnesium ion binding"/>
    <property type="evidence" value="ECO:0007669"/>
    <property type="project" value="InterPro"/>
</dbReference>
<dbReference type="InterPro" id="IPR000059">
    <property type="entry name" value="NUDIX_hydrolase_NudL_CS"/>
</dbReference>
<dbReference type="GO" id="GO:0009132">
    <property type="term" value="P:nucleoside diphosphate metabolic process"/>
    <property type="evidence" value="ECO:0007669"/>
    <property type="project" value="InterPro"/>
</dbReference>
<protein>
    <recommendedName>
        <fullName evidence="8">Nudix hydrolase domain-containing protein</fullName>
    </recommendedName>
</protein>
<dbReference type="GO" id="GO:0030145">
    <property type="term" value="F:manganese ion binding"/>
    <property type="evidence" value="ECO:0007669"/>
    <property type="project" value="InterPro"/>
</dbReference>
<dbReference type="AlphaFoldDB" id="A0A9P7B6B4"/>
<dbReference type="InterPro" id="IPR045121">
    <property type="entry name" value="CoAse"/>
</dbReference>
<dbReference type="OrthoDB" id="206213at2759"/>
<keyword evidence="5" id="KW-0378">Hydrolase</keyword>
<keyword evidence="4" id="KW-0479">Metal-binding</keyword>
<gene>
    <name evidence="9" type="ORF">C6P45_001583</name>
</gene>
<dbReference type="Proteomes" id="UP000750334">
    <property type="component" value="Unassembled WGS sequence"/>
</dbReference>
<dbReference type="InterPro" id="IPR000086">
    <property type="entry name" value="NUDIX_hydrolase_dom"/>
</dbReference>
<dbReference type="InterPro" id="IPR015797">
    <property type="entry name" value="NUDIX_hydrolase-like_dom_sf"/>
</dbReference>
<evidence type="ECO:0000256" key="3">
    <source>
        <dbReference type="ARBA" id="ARBA00006506"/>
    </source>
</evidence>
<evidence type="ECO:0000256" key="6">
    <source>
        <dbReference type="ARBA" id="ARBA00022842"/>
    </source>
</evidence>
<dbReference type="PANTHER" id="PTHR12992">
    <property type="entry name" value="NUDIX HYDROLASE"/>
    <property type="match status" value="1"/>
</dbReference>
<evidence type="ECO:0000256" key="7">
    <source>
        <dbReference type="ARBA" id="ARBA00023211"/>
    </source>
</evidence>
<dbReference type="EMBL" id="PUHR01000175">
    <property type="protein sequence ID" value="KAG0660498.1"/>
    <property type="molecule type" value="Genomic_DNA"/>
</dbReference>
<evidence type="ECO:0000259" key="8">
    <source>
        <dbReference type="PROSITE" id="PS51462"/>
    </source>
</evidence>
<keyword evidence="10" id="KW-1185">Reference proteome</keyword>
<sequence>MLKSIELLRNLRCFQYRTQYDFKTLWPSGRRSAVLVLLFIGSQGELRVLLTKRSRNLRNFSGHVSFPGGKADNDEETFEQVARREAEEEIGLPRDPKVLADKFQMAIENISFEVPCYMSRTLLSVKPLVCFLHNHVDFSTKGMVDKDIIYRDPLDIKKFFGKLNKGETSSIFSIPLNDLVAESFSTEENYHHEYIKQRKYIGDWGGLKWDIRHLYYPVQNENEAKWLHDVESLSSDEEYPEIGKIRDVWGLTAKILTDISKVANGLNVMSPPNQFNQLHFNHEKLIYGLAYYGKQLQPGGRTDWEKDLINNKNEVKYSDKIPAFYMDYLNHSGQF</sequence>
<comment type="cofactor">
    <cofactor evidence="2">
        <name>Mg(2+)</name>
        <dbReference type="ChEBI" id="CHEBI:18420"/>
    </cofactor>
</comment>
<accession>A0A9P7B6B4</accession>
<comment type="caution">
    <text evidence="9">The sequence shown here is derived from an EMBL/GenBank/DDBJ whole genome shotgun (WGS) entry which is preliminary data.</text>
</comment>
<dbReference type="PROSITE" id="PS01293">
    <property type="entry name" value="NUDIX_COA"/>
    <property type="match status" value="1"/>
</dbReference>
<dbReference type="Pfam" id="PF00293">
    <property type="entry name" value="NUDIX"/>
    <property type="match status" value="1"/>
</dbReference>
<organism evidence="9 10">
    <name type="scientific">Maudiozyma exigua</name>
    <name type="common">Yeast</name>
    <name type="synonym">Kazachstania exigua</name>
    <dbReference type="NCBI Taxonomy" id="34358"/>
    <lineage>
        <taxon>Eukaryota</taxon>
        <taxon>Fungi</taxon>
        <taxon>Dikarya</taxon>
        <taxon>Ascomycota</taxon>
        <taxon>Saccharomycotina</taxon>
        <taxon>Saccharomycetes</taxon>
        <taxon>Saccharomycetales</taxon>
        <taxon>Saccharomycetaceae</taxon>
        <taxon>Maudiozyma</taxon>
    </lineage>
</organism>
<dbReference type="CDD" id="cd03426">
    <property type="entry name" value="NUDIX_CoAse_Nudt7"/>
    <property type="match status" value="1"/>
</dbReference>
<keyword evidence="6" id="KW-0460">Magnesium</keyword>